<dbReference type="PROSITE" id="PS51257">
    <property type="entry name" value="PROKAR_LIPOPROTEIN"/>
    <property type="match status" value="1"/>
</dbReference>
<reference evidence="2 3" key="1">
    <citation type="submission" date="2019-02" db="EMBL/GenBank/DDBJ databases">
        <title>Peptostreptococcaceae bacterium ZHW00191 nov., a new bacterium isolated from the human gut.</title>
        <authorList>
            <person name="Zhou H.-W."/>
            <person name="Chen X.-J."/>
        </authorList>
    </citation>
    <scope>NUCLEOTIDE SEQUENCE [LARGE SCALE GENOMIC DNA]</scope>
    <source>
        <strain evidence="2 3">ZHW00191</strain>
    </source>
</reference>
<evidence type="ECO:0008006" key="4">
    <source>
        <dbReference type="Google" id="ProtNLM"/>
    </source>
</evidence>
<sequence length="453" mass="51469">MKRIVGIFLLGILSAFFLSGCSSSSAKTPEKLLTKPNYDEEKAILSSGITKVMFQNVTLIFPDNTKDVGKINYVDLDEDGVNEVVAFQKKDITGKDTEVGFMVLRENGESYNFLESGETLEKGKKIEYAGFYDIDSDGNKEIIMQFKDNNNLSKIGIYSLNGNEIKTEGMIEPEDASGKPNEKSLSIKIGYIDDDNIYDIVVLTYDSENKKMTVNLADMTDGELKIKDSVVYDNPRGLSETRVSIGNISKEKKGVVIDMPNDTDQGMMTSVLYVENDKFVKITSDDDPRMITSYYIPITDINNDNVIDIPCIVSSSTVDKSYAFIDYYQWSEDRGFSRINEIYYNYSYNFRVNVPKELYGLLSVEQNYINEDIIFTFRVYSDMGIPEDIFTLTAKPKTSKIDDNQSLNKEKATVIVMETEDYTYQVTINNAEILEQYNLNTKNIKEIFARAYE</sequence>
<accession>A0A544QWD7</accession>
<dbReference type="EMBL" id="SGJB01000005">
    <property type="protein sequence ID" value="TQQ85005.1"/>
    <property type="molecule type" value="Genomic_DNA"/>
</dbReference>
<keyword evidence="1" id="KW-0732">Signal</keyword>
<dbReference type="Proteomes" id="UP000317863">
    <property type="component" value="Unassembled WGS sequence"/>
</dbReference>
<feature type="chain" id="PRO_5021796649" description="VCBS repeat-containing protein" evidence="1">
    <location>
        <begin position="27"/>
        <end position="453"/>
    </location>
</feature>
<protein>
    <recommendedName>
        <fullName evidence="4">VCBS repeat-containing protein</fullName>
    </recommendedName>
</protein>
<dbReference type="OrthoDB" id="1743319at2"/>
<evidence type="ECO:0000256" key="1">
    <source>
        <dbReference type="SAM" id="SignalP"/>
    </source>
</evidence>
<evidence type="ECO:0000313" key="3">
    <source>
        <dbReference type="Proteomes" id="UP000317863"/>
    </source>
</evidence>
<dbReference type="SUPFAM" id="SSF69318">
    <property type="entry name" value="Integrin alpha N-terminal domain"/>
    <property type="match status" value="1"/>
</dbReference>
<dbReference type="AlphaFoldDB" id="A0A544QWD7"/>
<keyword evidence="3" id="KW-1185">Reference proteome</keyword>
<organism evidence="2 3">
    <name type="scientific">Peptacetobacter hominis</name>
    <dbReference type="NCBI Taxonomy" id="2743610"/>
    <lineage>
        <taxon>Bacteria</taxon>
        <taxon>Bacillati</taxon>
        <taxon>Bacillota</taxon>
        <taxon>Clostridia</taxon>
        <taxon>Peptostreptococcales</taxon>
        <taxon>Peptostreptococcaceae</taxon>
        <taxon>Peptacetobacter</taxon>
    </lineage>
</organism>
<proteinExistence type="predicted"/>
<dbReference type="InterPro" id="IPR028994">
    <property type="entry name" value="Integrin_alpha_N"/>
</dbReference>
<dbReference type="RefSeq" id="WP_142535610.1">
    <property type="nucleotide sequence ID" value="NZ_SGJB01000005.1"/>
</dbReference>
<comment type="caution">
    <text evidence="2">The sequence shown here is derived from an EMBL/GenBank/DDBJ whole genome shotgun (WGS) entry which is preliminary data.</text>
</comment>
<gene>
    <name evidence="2" type="ORF">EXD82_03945</name>
</gene>
<feature type="signal peptide" evidence="1">
    <location>
        <begin position="1"/>
        <end position="26"/>
    </location>
</feature>
<name>A0A544QWD7_9FIRM</name>
<evidence type="ECO:0000313" key="2">
    <source>
        <dbReference type="EMBL" id="TQQ85005.1"/>
    </source>
</evidence>